<dbReference type="OrthoDB" id="9816549at2"/>
<dbReference type="Gene3D" id="2.180.10.10">
    <property type="entry name" value="RHS repeat-associated core"/>
    <property type="match status" value="1"/>
</dbReference>
<gene>
    <name evidence="2" type="ORF">C8P63_1487</name>
</gene>
<sequence length="352" mass="40318">MEVLTDENGNTRATYGYTAYGKPDEEEFTGVDKPDPQTPDQEPYNVYRFNAKRWDPTTGKIDMGFRDYDPGLNRFLTRDMYNGALADMNLAMDPWNMNRYAFAGGNPVTMVELDGHIPDGFDGSKDPVKDYEEATGRFYTPDGPGLKTNWYDASHTQGHSLYFGEVFDQIINDLGLGWTDYIPIGKIQRKTFGFAEKGLDEVVTKLVREYKYSREEALKLLPSPPPNASKEFLEFWEENKHLLYLGEFAEKGVYWPKGKSRNWTSPVKRKNQEIGEEFGCHSCGSKDAKNIWGTFIRDHNPANAINEGKVDVYVFPHCDVCSKRQGRLLSIIKREVPEFMGELQDWASNVFR</sequence>
<dbReference type="Proteomes" id="UP000244240">
    <property type="component" value="Unassembled WGS sequence"/>
</dbReference>
<feature type="region of interest" description="Disordered" evidence="1">
    <location>
        <begin position="1"/>
        <end position="43"/>
    </location>
</feature>
<evidence type="ECO:0000313" key="2">
    <source>
        <dbReference type="EMBL" id="PTX48002.1"/>
    </source>
</evidence>
<reference evidence="2 3" key="1">
    <citation type="submission" date="2018-04" db="EMBL/GenBank/DDBJ databases">
        <title>Genomic Encyclopedia of Archaeal and Bacterial Type Strains, Phase II (KMG-II): from individual species to whole genera.</title>
        <authorList>
            <person name="Goeker M."/>
        </authorList>
    </citation>
    <scope>NUCLEOTIDE SEQUENCE [LARGE SCALE GENOMIC DNA]</scope>
    <source>
        <strain evidence="2 3">DSM 45787</strain>
    </source>
</reference>
<proteinExistence type="predicted"/>
<dbReference type="NCBIfam" id="TIGR03696">
    <property type="entry name" value="Rhs_assc_core"/>
    <property type="match status" value="1"/>
</dbReference>
<dbReference type="AlphaFoldDB" id="A0A2T6AW07"/>
<protein>
    <submittedName>
        <fullName evidence="2">RHS repeat-associated protein</fullName>
    </submittedName>
</protein>
<evidence type="ECO:0000256" key="1">
    <source>
        <dbReference type="SAM" id="MobiDB-lite"/>
    </source>
</evidence>
<dbReference type="EMBL" id="QBKR01000048">
    <property type="protein sequence ID" value="PTX48002.1"/>
    <property type="molecule type" value="Genomic_DNA"/>
</dbReference>
<evidence type="ECO:0000313" key="3">
    <source>
        <dbReference type="Proteomes" id="UP000244240"/>
    </source>
</evidence>
<keyword evidence="3" id="KW-1185">Reference proteome</keyword>
<accession>A0A2T6AW07</accession>
<name>A0A2T6AW07_9BACL</name>
<organism evidence="2 3">
    <name type="scientific">Melghirimyces profundicolus</name>
    <dbReference type="NCBI Taxonomy" id="1242148"/>
    <lineage>
        <taxon>Bacteria</taxon>
        <taxon>Bacillati</taxon>
        <taxon>Bacillota</taxon>
        <taxon>Bacilli</taxon>
        <taxon>Bacillales</taxon>
        <taxon>Thermoactinomycetaceae</taxon>
        <taxon>Melghirimyces</taxon>
    </lineage>
</organism>
<comment type="caution">
    <text evidence="2">The sequence shown here is derived from an EMBL/GenBank/DDBJ whole genome shotgun (WGS) entry which is preliminary data.</text>
</comment>
<dbReference type="InterPro" id="IPR022385">
    <property type="entry name" value="Rhs_assc_core"/>
</dbReference>